<dbReference type="Proteomes" id="UP000076858">
    <property type="component" value="Unassembled WGS sequence"/>
</dbReference>
<accession>A0A164MCV6</accession>
<proteinExistence type="predicted"/>
<protein>
    <submittedName>
        <fullName evidence="1">Uncharacterized protein</fullName>
    </submittedName>
</protein>
<keyword evidence="2" id="KW-1185">Reference proteome</keyword>
<comment type="caution">
    <text evidence="1">The sequence shown here is derived from an EMBL/GenBank/DDBJ whole genome shotgun (WGS) entry which is preliminary data.</text>
</comment>
<name>A0A164MCV6_9CRUS</name>
<sequence length="51" mass="6533">MDIQNRRPQTHEFLMKKEKRKKKERLALRVRPFDKVKFCKEENKKKREIYR</sequence>
<dbReference type="AlphaFoldDB" id="A0A164MCV6"/>
<evidence type="ECO:0000313" key="2">
    <source>
        <dbReference type="Proteomes" id="UP000076858"/>
    </source>
</evidence>
<organism evidence="1 2">
    <name type="scientific">Daphnia magna</name>
    <dbReference type="NCBI Taxonomy" id="35525"/>
    <lineage>
        <taxon>Eukaryota</taxon>
        <taxon>Metazoa</taxon>
        <taxon>Ecdysozoa</taxon>
        <taxon>Arthropoda</taxon>
        <taxon>Crustacea</taxon>
        <taxon>Branchiopoda</taxon>
        <taxon>Diplostraca</taxon>
        <taxon>Cladocera</taxon>
        <taxon>Anomopoda</taxon>
        <taxon>Daphniidae</taxon>
        <taxon>Daphnia</taxon>
    </lineage>
</organism>
<reference evidence="1 2" key="1">
    <citation type="submission" date="2016-03" db="EMBL/GenBank/DDBJ databases">
        <title>EvidentialGene: Evidence-directed Construction of Genes on Genomes.</title>
        <authorList>
            <person name="Gilbert D.G."/>
            <person name="Choi J.-H."/>
            <person name="Mockaitis K."/>
            <person name="Colbourne J."/>
            <person name="Pfrender M."/>
        </authorList>
    </citation>
    <scope>NUCLEOTIDE SEQUENCE [LARGE SCALE GENOMIC DNA]</scope>
    <source>
        <strain evidence="1 2">Xinb3</strain>
        <tissue evidence="1">Complete organism</tissue>
    </source>
</reference>
<evidence type="ECO:0000313" key="1">
    <source>
        <dbReference type="EMBL" id="KZS04941.1"/>
    </source>
</evidence>
<gene>
    <name evidence="1" type="ORF">APZ42_031899</name>
</gene>
<dbReference type="EMBL" id="LRGB01003024">
    <property type="protein sequence ID" value="KZS04941.1"/>
    <property type="molecule type" value="Genomic_DNA"/>
</dbReference>